<feature type="region of interest" description="Disordered" evidence="1">
    <location>
        <begin position="108"/>
        <end position="132"/>
    </location>
</feature>
<dbReference type="Pfam" id="PF07811">
    <property type="entry name" value="TadE"/>
    <property type="match status" value="1"/>
</dbReference>
<dbReference type="EMBL" id="FOXP01000013">
    <property type="protein sequence ID" value="SFP96832.1"/>
    <property type="molecule type" value="Genomic_DNA"/>
</dbReference>
<evidence type="ECO:0000259" key="3">
    <source>
        <dbReference type="Pfam" id="PF07811"/>
    </source>
</evidence>
<dbReference type="RefSeq" id="WP_177200231.1">
    <property type="nucleotide sequence ID" value="NZ_FOXP01000013.1"/>
</dbReference>
<keyword evidence="2" id="KW-1133">Transmembrane helix</keyword>
<protein>
    <submittedName>
        <fullName evidence="4">TadE-like protein</fullName>
    </submittedName>
</protein>
<dbReference type="STRING" id="634430.SAMN04488241_11330"/>
<keyword evidence="2" id="KW-0472">Membrane</keyword>
<evidence type="ECO:0000256" key="1">
    <source>
        <dbReference type="SAM" id="MobiDB-lite"/>
    </source>
</evidence>
<evidence type="ECO:0000313" key="4">
    <source>
        <dbReference type="EMBL" id="SFP96832.1"/>
    </source>
</evidence>
<evidence type="ECO:0000313" key="5">
    <source>
        <dbReference type="Proteomes" id="UP000199586"/>
    </source>
</evidence>
<sequence length="203" mass="22667">MTRVFFAPRLLGDRRGATIVEFAIIAPTFLMLLIGAFDLAHQLYMISAMQGAVQKAARDSTLENGADAASQAKFDARVTRSIYNLSKSATVKINRRYYRTFQDASLADPESWTDTNNNKTCDAGEPYQDENNNKLWDKDGGDAGQGNAKDRVVYTVSANFTRMFYWRALGIAKTYTTVARTVLQNQPYSDQQSYSAATLRNCP</sequence>
<reference evidence="4 5" key="1">
    <citation type="submission" date="2016-10" db="EMBL/GenBank/DDBJ databases">
        <authorList>
            <person name="de Groot N.N."/>
        </authorList>
    </citation>
    <scope>NUCLEOTIDE SEQUENCE [LARGE SCALE GENOMIC DNA]</scope>
    <source>
        <strain evidence="4 5">CGMCC 1.9113</strain>
    </source>
</reference>
<keyword evidence="5" id="KW-1185">Reference proteome</keyword>
<dbReference type="InterPro" id="IPR012495">
    <property type="entry name" value="TadE-like_dom"/>
</dbReference>
<organism evidence="4 5">
    <name type="scientific">Sphingomonas rubra</name>
    <dbReference type="NCBI Taxonomy" id="634430"/>
    <lineage>
        <taxon>Bacteria</taxon>
        <taxon>Pseudomonadati</taxon>
        <taxon>Pseudomonadota</taxon>
        <taxon>Alphaproteobacteria</taxon>
        <taxon>Sphingomonadales</taxon>
        <taxon>Sphingomonadaceae</taxon>
        <taxon>Sphingomonas</taxon>
    </lineage>
</organism>
<evidence type="ECO:0000256" key="2">
    <source>
        <dbReference type="SAM" id="Phobius"/>
    </source>
</evidence>
<gene>
    <name evidence="4" type="ORF">SAMN04488241_11330</name>
</gene>
<dbReference type="Proteomes" id="UP000199586">
    <property type="component" value="Unassembled WGS sequence"/>
</dbReference>
<accession>A0A1I5UNP7</accession>
<name>A0A1I5UNP7_9SPHN</name>
<keyword evidence="2" id="KW-0812">Transmembrane</keyword>
<proteinExistence type="predicted"/>
<feature type="transmembrane region" description="Helical" evidence="2">
    <location>
        <begin position="20"/>
        <end position="40"/>
    </location>
</feature>
<dbReference type="AlphaFoldDB" id="A0A1I5UNP7"/>
<feature type="domain" description="TadE-like" evidence="3">
    <location>
        <begin position="16"/>
        <end position="58"/>
    </location>
</feature>